<dbReference type="OrthoDB" id="2389872at2"/>
<keyword evidence="3" id="KW-1185">Reference proteome</keyword>
<dbReference type="InterPro" id="IPR010985">
    <property type="entry name" value="Ribbon_hlx_hlx"/>
</dbReference>
<dbReference type="GO" id="GO:0006355">
    <property type="term" value="P:regulation of DNA-templated transcription"/>
    <property type="evidence" value="ECO:0007669"/>
    <property type="project" value="InterPro"/>
</dbReference>
<dbReference type="InterPro" id="IPR013321">
    <property type="entry name" value="Arc_rbn_hlx_hlx"/>
</dbReference>
<sequence>MKNVTIRKLSDEVHRAIHQRAAAHGRSIEAEMRAILTEAVQPPERIKLGTLLAGVISEENRLTEDERETYFGRDKTPTEPMAFGQ</sequence>
<protein>
    <submittedName>
        <fullName evidence="2">Plasmid stability protein</fullName>
    </submittedName>
</protein>
<dbReference type="Pfam" id="PF22513">
    <property type="entry name" value="FitA-like_RHH"/>
    <property type="match status" value="1"/>
</dbReference>
<dbReference type="STRING" id="1210090.GCA_001613185_03116"/>
<evidence type="ECO:0000313" key="2">
    <source>
        <dbReference type="EMBL" id="RBO85232.1"/>
    </source>
</evidence>
<evidence type="ECO:0000313" key="3">
    <source>
        <dbReference type="Proteomes" id="UP000252586"/>
    </source>
</evidence>
<feature type="domain" description="Antitoxin FitA-like ribbon-helix-helix" evidence="1">
    <location>
        <begin position="3"/>
        <end position="40"/>
    </location>
</feature>
<name>A0A366D5D1_9NOCA</name>
<accession>A0A366D5D1</accession>
<evidence type="ECO:0000259" key="1">
    <source>
        <dbReference type="Pfam" id="PF22513"/>
    </source>
</evidence>
<dbReference type="Proteomes" id="UP000252586">
    <property type="component" value="Unassembled WGS sequence"/>
</dbReference>
<organism evidence="2 3">
    <name type="scientific">Nocardia puris</name>
    <dbReference type="NCBI Taxonomy" id="208602"/>
    <lineage>
        <taxon>Bacteria</taxon>
        <taxon>Bacillati</taxon>
        <taxon>Actinomycetota</taxon>
        <taxon>Actinomycetes</taxon>
        <taxon>Mycobacteriales</taxon>
        <taxon>Nocardiaceae</taxon>
        <taxon>Nocardia</taxon>
    </lineage>
</organism>
<dbReference type="Gene3D" id="1.10.1220.10">
    <property type="entry name" value="Met repressor-like"/>
    <property type="match status" value="1"/>
</dbReference>
<dbReference type="EMBL" id="QNRE01000015">
    <property type="protein sequence ID" value="RBO85232.1"/>
    <property type="molecule type" value="Genomic_DNA"/>
</dbReference>
<dbReference type="SUPFAM" id="SSF47598">
    <property type="entry name" value="Ribbon-helix-helix"/>
    <property type="match status" value="1"/>
</dbReference>
<gene>
    <name evidence="2" type="ORF">DFR74_11580</name>
</gene>
<reference evidence="2 3" key="1">
    <citation type="submission" date="2018-06" db="EMBL/GenBank/DDBJ databases">
        <title>Genomic Encyclopedia of Type Strains, Phase IV (KMG-IV): sequencing the most valuable type-strain genomes for metagenomic binning, comparative biology and taxonomic classification.</title>
        <authorList>
            <person name="Goeker M."/>
        </authorList>
    </citation>
    <scope>NUCLEOTIDE SEQUENCE [LARGE SCALE GENOMIC DNA]</scope>
    <source>
        <strain evidence="2 3">DSM 44599</strain>
    </source>
</reference>
<dbReference type="AlphaFoldDB" id="A0A366D5D1"/>
<proteinExistence type="predicted"/>
<dbReference type="RefSeq" id="WP_067509272.1">
    <property type="nucleotide sequence ID" value="NZ_CP107943.1"/>
</dbReference>
<comment type="caution">
    <text evidence="2">The sequence shown here is derived from an EMBL/GenBank/DDBJ whole genome shotgun (WGS) entry which is preliminary data.</text>
</comment>
<dbReference type="InterPro" id="IPR053853">
    <property type="entry name" value="FitA-like_RHH"/>
</dbReference>